<dbReference type="PANTHER" id="PTHR24304">
    <property type="entry name" value="CYTOCHROME P450 FAMILY 7"/>
    <property type="match status" value="1"/>
</dbReference>
<evidence type="ECO:0000256" key="6">
    <source>
        <dbReference type="ARBA" id="ARBA00023004"/>
    </source>
</evidence>
<dbReference type="STRING" id="264951.A0A443HKW0"/>
<dbReference type="InterPro" id="IPR001128">
    <property type="entry name" value="Cyt_P450"/>
</dbReference>
<dbReference type="GO" id="GO:0004497">
    <property type="term" value="F:monooxygenase activity"/>
    <property type="evidence" value="ECO:0007669"/>
    <property type="project" value="UniProtKB-KW"/>
</dbReference>
<keyword evidence="7 9" id="KW-0503">Monooxygenase</keyword>
<dbReference type="SUPFAM" id="SSF48264">
    <property type="entry name" value="Cytochrome P450"/>
    <property type="match status" value="1"/>
</dbReference>
<gene>
    <name evidence="11" type="ORF">C8Q69DRAFT_98149</name>
</gene>
<dbReference type="Pfam" id="PF00067">
    <property type="entry name" value="p450"/>
    <property type="match status" value="1"/>
</dbReference>
<dbReference type="PRINTS" id="PR00465">
    <property type="entry name" value="EP450IV"/>
</dbReference>
<evidence type="ECO:0000256" key="1">
    <source>
        <dbReference type="ARBA" id="ARBA00001971"/>
    </source>
</evidence>
<keyword evidence="5 9" id="KW-0560">Oxidoreductase</keyword>
<organism evidence="11 12">
    <name type="scientific">Byssochlamys spectabilis</name>
    <name type="common">Paecilomyces variotii</name>
    <dbReference type="NCBI Taxonomy" id="264951"/>
    <lineage>
        <taxon>Eukaryota</taxon>
        <taxon>Fungi</taxon>
        <taxon>Dikarya</taxon>
        <taxon>Ascomycota</taxon>
        <taxon>Pezizomycotina</taxon>
        <taxon>Eurotiomycetes</taxon>
        <taxon>Eurotiomycetidae</taxon>
        <taxon>Eurotiales</taxon>
        <taxon>Thermoascaceae</taxon>
        <taxon>Paecilomyces</taxon>
    </lineage>
</organism>
<dbReference type="GO" id="GO:0020037">
    <property type="term" value="F:heme binding"/>
    <property type="evidence" value="ECO:0007669"/>
    <property type="project" value="InterPro"/>
</dbReference>
<dbReference type="GO" id="GO:0005506">
    <property type="term" value="F:iron ion binding"/>
    <property type="evidence" value="ECO:0007669"/>
    <property type="project" value="InterPro"/>
</dbReference>
<evidence type="ECO:0000313" key="12">
    <source>
        <dbReference type="Proteomes" id="UP000283841"/>
    </source>
</evidence>
<evidence type="ECO:0000256" key="4">
    <source>
        <dbReference type="ARBA" id="ARBA00022723"/>
    </source>
</evidence>
<keyword evidence="12" id="KW-1185">Reference proteome</keyword>
<dbReference type="AlphaFoldDB" id="A0A443HKW0"/>
<dbReference type="InterPro" id="IPR017972">
    <property type="entry name" value="Cyt_P450_CS"/>
</dbReference>
<evidence type="ECO:0000256" key="10">
    <source>
        <dbReference type="SAM" id="Phobius"/>
    </source>
</evidence>
<evidence type="ECO:0000256" key="2">
    <source>
        <dbReference type="ARBA" id="ARBA00010617"/>
    </source>
</evidence>
<feature type="transmembrane region" description="Helical" evidence="10">
    <location>
        <begin position="15"/>
        <end position="37"/>
    </location>
</feature>
<keyword evidence="3 8" id="KW-0349">Heme</keyword>
<dbReference type="EMBL" id="RCNU01000013">
    <property type="protein sequence ID" value="RWQ92440.1"/>
    <property type="molecule type" value="Genomic_DNA"/>
</dbReference>
<dbReference type="InterPro" id="IPR002403">
    <property type="entry name" value="Cyt_P450_E_grp-IV"/>
</dbReference>
<evidence type="ECO:0000256" key="7">
    <source>
        <dbReference type="ARBA" id="ARBA00023033"/>
    </source>
</evidence>
<keyword evidence="10" id="KW-0472">Membrane</keyword>
<keyword evidence="10" id="KW-0812">Transmembrane</keyword>
<dbReference type="Gene3D" id="1.10.630.10">
    <property type="entry name" value="Cytochrome P450"/>
    <property type="match status" value="1"/>
</dbReference>
<evidence type="ECO:0000256" key="8">
    <source>
        <dbReference type="PIRSR" id="PIRSR602403-1"/>
    </source>
</evidence>
<comment type="similarity">
    <text evidence="2 9">Belongs to the cytochrome P450 family.</text>
</comment>
<keyword evidence="4 8" id="KW-0479">Metal-binding</keyword>
<accession>A0A443HKW0</accession>
<protein>
    <submittedName>
        <fullName evidence="11">Cytochrome P450</fullName>
    </submittedName>
</protein>
<name>A0A443HKW0_BYSSP</name>
<evidence type="ECO:0000256" key="3">
    <source>
        <dbReference type="ARBA" id="ARBA00022617"/>
    </source>
</evidence>
<keyword evidence="10" id="KW-1133">Transmembrane helix</keyword>
<feature type="binding site" description="axial binding residue" evidence="8">
    <location>
        <position position="426"/>
    </location>
    <ligand>
        <name>heme</name>
        <dbReference type="ChEBI" id="CHEBI:30413"/>
    </ligand>
    <ligandPart>
        <name>Fe</name>
        <dbReference type="ChEBI" id="CHEBI:18248"/>
    </ligandPart>
</feature>
<dbReference type="RefSeq" id="XP_028482085.1">
    <property type="nucleotide sequence ID" value="XM_028634242.1"/>
</dbReference>
<proteinExistence type="inferred from homology"/>
<reference evidence="11 12" key="1">
    <citation type="journal article" date="2018" name="Front. Microbiol.">
        <title>Genomic and genetic insights into a cosmopolitan fungus, Paecilomyces variotii (Eurotiales).</title>
        <authorList>
            <person name="Urquhart A.S."/>
            <person name="Mondo S.J."/>
            <person name="Makela M.R."/>
            <person name="Hane J.K."/>
            <person name="Wiebenga A."/>
            <person name="He G."/>
            <person name="Mihaltcheva S."/>
            <person name="Pangilinan J."/>
            <person name="Lipzen A."/>
            <person name="Barry K."/>
            <person name="de Vries R.P."/>
            <person name="Grigoriev I.V."/>
            <person name="Idnurm A."/>
        </authorList>
    </citation>
    <scope>NUCLEOTIDE SEQUENCE [LARGE SCALE GENOMIC DNA]</scope>
    <source>
        <strain evidence="11 12">CBS 101075</strain>
    </source>
</reference>
<dbReference type="PROSITE" id="PS00086">
    <property type="entry name" value="CYTOCHROME_P450"/>
    <property type="match status" value="1"/>
</dbReference>
<dbReference type="InterPro" id="IPR050529">
    <property type="entry name" value="CYP450_sterol_14alpha_dmase"/>
</dbReference>
<sequence>MGHFILPTTVGDTPAITRVVPLGLPLLLVIAISFSVLRKLFQKSIPTPKFGLPVIGDALAYGKDPITFVRDATAKVGPVFRINMLLNSIIFLRRNDLNKMYLETREDVWSFGDGMGLFLNKVVIPGYFTHLKRMVSSLNRGINRTAALEHYRSIAAEEAEKSLSNWASKTDVEIFEEASKFAHKVIVRCLMGQDFYEKNIDELYDLLHRMEADIGHPFNFLFPDWVPHPPAKRLGKARDRVAEIFHERLNEREQNPEKWRNSLDYVSYTLNDASTAHLKEFYPAHHTLLMFAAHTSTVASIAWTIIQLLRSPAHMEQLREALSDCPNIHKSPELLAVIKETGRRYSGVNMLRLARQPVQLPGTDITVPTGSVVSISPYLIHHDPATYKDPELWDPERWLRPSEVPEQKGSSRQVTFLQFGAGSHRCPGENMAGMITREMISTLVKNYRVEWGTHGPPKDFSKLDFTKIGSPWLVGDAAVSIRRLE</sequence>
<evidence type="ECO:0000256" key="5">
    <source>
        <dbReference type="ARBA" id="ARBA00023002"/>
    </source>
</evidence>
<keyword evidence="6 8" id="KW-0408">Iron</keyword>
<evidence type="ECO:0000313" key="11">
    <source>
        <dbReference type="EMBL" id="RWQ92440.1"/>
    </source>
</evidence>
<dbReference type="InterPro" id="IPR036396">
    <property type="entry name" value="Cyt_P450_sf"/>
</dbReference>
<dbReference type="Proteomes" id="UP000283841">
    <property type="component" value="Unassembled WGS sequence"/>
</dbReference>
<evidence type="ECO:0000256" key="9">
    <source>
        <dbReference type="RuleBase" id="RU000461"/>
    </source>
</evidence>
<comment type="cofactor">
    <cofactor evidence="1 8">
        <name>heme</name>
        <dbReference type="ChEBI" id="CHEBI:30413"/>
    </cofactor>
</comment>
<dbReference type="GeneID" id="39603519"/>
<comment type="caution">
    <text evidence="11">The sequence shown here is derived from an EMBL/GenBank/DDBJ whole genome shotgun (WGS) entry which is preliminary data.</text>
</comment>
<dbReference type="GO" id="GO:0016705">
    <property type="term" value="F:oxidoreductase activity, acting on paired donors, with incorporation or reduction of molecular oxygen"/>
    <property type="evidence" value="ECO:0007669"/>
    <property type="project" value="InterPro"/>
</dbReference>
<dbReference type="VEuPathDB" id="FungiDB:C8Q69DRAFT_98149"/>
<dbReference type="PANTHER" id="PTHR24304:SF2">
    <property type="entry name" value="24-HYDROXYCHOLESTEROL 7-ALPHA-HYDROXYLASE"/>
    <property type="match status" value="1"/>
</dbReference>